<evidence type="ECO:0000313" key="2">
    <source>
        <dbReference type="Proteomes" id="UP000589818"/>
    </source>
</evidence>
<reference evidence="1" key="1">
    <citation type="submission" date="2020-08" db="EMBL/GenBank/DDBJ databases">
        <title>Plant associated metagenomes--Microbial community diversity and host control of community assembly across model and emerging plant ecological genomics systems.</title>
        <authorList>
            <person name="Dangl J."/>
        </authorList>
    </citation>
    <scope>NUCLEOTIDE SEQUENCE</scope>
    <source>
        <strain evidence="1">KD5</strain>
    </source>
</reference>
<gene>
    <name evidence="1" type="ORF">FHR69_002655</name>
</gene>
<organism evidence="1 2">
    <name type="scientific">Pseudomonas umsongensis</name>
    <dbReference type="NCBI Taxonomy" id="198618"/>
    <lineage>
        <taxon>Bacteria</taxon>
        <taxon>Pseudomonadati</taxon>
        <taxon>Pseudomonadota</taxon>
        <taxon>Gammaproteobacteria</taxon>
        <taxon>Pseudomonadales</taxon>
        <taxon>Pseudomonadaceae</taxon>
        <taxon>Pseudomonas</taxon>
    </lineage>
</organism>
<evidence type="ECO:0000313" key="1">
    <source>
        <dbReference type="EMBL" id="MBB2886789.1"/>
    </source>
</evidence>
<comment type="caution">
    <text evidence="1">The sequence shown here is derived from an EMBL/GenBank/DDBJ whole genome shotgun (WGS) entry which is preliminary data.</text>
</comment>
<dbReference type="EMBL" id="JACHVR010000001">
    <property type="protein sequence ID" value="MBB2886789.1"/>
    <property type="molecule type" value="Genomic_DNA"/>
</dbReference>
<proteinExistence type="predicted"/>
<keyword evidence="2" id="KW-1185">Reference proteome</keyword>
<protein>
    <submittedName>
        <fullName evidence="1">ABC-type histidine transport system ATPase subunit</fullName>
    </submittedName>
</protein>
<sequence>MLLEGFGPKILLGTLAAKGRVEEQGAPSRVLEQPRSERLKQFLAGSLK</sequence>
<name>A0ACC5MDL0_9PSED</name>
<dbReference type="Proteomes" id="UP000589818">
    <property type="component" value="Unassembled WGS sequence"/>
</dbReference>
<accession>A0ACC5MDL0</accession>